<proteinExistence type="predicted"/>
<feature type="domain" description="SWIM-type" evidence="5">
    <location>
        <begin position="83"/>
        <end position="115"/>
    </location>
</feature>
<name>V4MYI3_EUTSA</name>
<dbReference type="EMBL" id="KI517573">
    <property type="protein sequence ID" value="ESQ37616.1"/>
    <property type="molecule type" value="Genomic_DNA"/>
</dbReference>
<evidence type="ECO:0000256" key="4">
    <source>
        <dbReference type="PROSITE-ProRule" id="PRU00325"/>
    </source>
</evidence>
<dbReference type="GO" id="GO:0008270">
    <property type="term" value="F:zinc ion binding"/>
    <property type="evidence" value="ECO:0007669"/>
    <property type="project" value="UniProtKB-KW"/>
</dbReference>
<dbReference type="Gramene" id="ESQ37616">
    <property type="protein sequence ID" value="ESQ37616"/>
    <property type="gene ID" value="EUTSA_v10002358mg"/>
</dbReference>
<dbReference type="InterPro" id="IPR006564">
    <property type="entry name" value="Znf_PMZ"/>
</dbReference>
<dbReference type="PROSITE" id="PS50966">
    <property type="entry name" value="ZF_SWIM"/>
    <property type="match status" value="1"/>
</dbReference>
<keyword evidence="2 4" id="KW-0863">Zinc-finger</keyword>
<accession>V4MYI3</accession>
<keyword evidence="7" id="KW-1185">Reference proteome</keyword>
<dbReference type="PANTHER" id="PTHR31973:SF187">
    <property type="entry name" value="MUTATOR TRANSPOSASE MUDRA PROTEIN"/>
    <property type="match status" value="1"/>
</dbReference>
<dbReference type="OMA" id="CAHTIAV"/>
<sequence length="200" mass="22747">MAESINAEFKKPRELPIVSLIEVIKNTLTRWFFDRRESAAKLTSSLTPKVENKLNKRCDLSDTFDAQPINQYEFQVTDGSQNFLVDLQRMTCTCQVFSIDKIPCKHAAKAAKSRGVDPGLYVHPYYSKSYLCAAYSESIRPVGDISELSEIPADIVGQICLPPDVRRKPGRPVKRRYQSVGEQAMRKKARKQCCSRCHRS</sequence>
<evidence type="ECO:0000256" key="3">
    <source>
        <dbReference type="ARBA" id="ARBA00022833"/>
    </source>
</evidence>
<keyword evidence="3" id="KW-0862">Zinc</keyword>
<dbReference type="Pfam" id="PF04434">
    <property type="entry name" value="SWIM"/>
    <property type="match status" value="1"/>
</dbReference>
<dbReference type="eggNOG" id="ENOG502RJNC">
    <property type="taxonomic scope" value="Eukaryota"/>
</dbReference>
<gene>
    <name evidence="6" type="ORF">EUTSA_v10002358mg</name>
</gene>
<dbReference type="PANTHER" id="PTHR31973">
    <property type="entry name" value="POLYPROTEIN, PUTATIVE-RELATED"/>
    <property type="match status" value="1"/>
</dbReference>
<dbReference type="Proteomes" id="UP000030689">
    <property type="component" value="Unassembled WGS sequence"/>
</dbReference>
<dbReference type="SMART" id="SM00575">
    <property type="entry name" value="ZnF_PMZ"/>
    <property type="match status" value="1"/>
</dbReference>
<evidence type="ECO:0000256" key="1">
    <source>
        <dbReference type="ARBA" id="ARBA00022723"/>
    </source>
</evidence>
<evidence type="ECO:0000313" key="7">
    <source>
        <dbReference type="Proteomes" id="UP000030689"/>
    </source>
</evidence>
<organism evidence="6 7">
    <name type="scientific">Eutrema salsugineum</name>
    <name type="common">Saltwater cress</name>
    <name type="synonym">Sisymbrium salsugineum</name>
    <dbReference type="NCBI Taxonomy" id="72664"/>
    <lineage>
        <taxon>Eukaryota</taxon>
        <taxon>Viridiplantae</taxon>
        <taxon>Streptophyta</taxon>
        <taxon>Embryophyta</taxon>
        <taxon>Tracheophyta</taxon>
        <taxon>Spermatophyta</taxon>
        <taxon>Magnoliopsida</taxon>
        <taxon>eudicotyledons</taxon>
        <taxon>Gunneridae</taxon>
        <taxon>Pentapetalae</taxon>
        <taxon>rosids</taxon>
        <taxon>malvids</taxon>
        <taxon>Brassicales</taxon>
        <taxon>Brassicaceae</taxon>
        <taxon>Eutremeae</taxon>
        <taxon>Eutrema</taxon>
    </lineage>
</organism>
<protein>
    <recommendedName>
        <fullName evidence="5">SWIM-type domain-containing protein</fullName>
    </recommendedName>
</protein>
<dbReference type="KEGG" id="eus:EUTSA_v10002358mg"/>
<evidence type="ECO:0000313" key="6">
    <source>
        <dbReference type="EMBL" id="ESQ37616.1"/>
    </source>
</evidence>
<evidence type="ECO:0000259" key="5">
    <source>
        <dbReference type="PROSITE" id="PS50966"/>
    </source>
</evidence>
<evidence type="ECO:0000256" key="2">
    <source>
        <dbReference type="ARBA" id="ARBA00022771"/>
    </source>
</evidence>
<dbReference type="AlphaFoldDB" id="V4MYI3"/>
<reference evidence="6 7" key="1">
    <citation type="journal article" date="2013" name="Front. Plant Sci.">
        <title>The Reference Genome of the Halophytic Plant Eutrema salsugineum.</title>
        <authorList>
            <person name="Yang R."/>
            <person name="Jarvis D.E."/>
            <person name="Chen H."/>
            <person name="Beilstein M.A."/>
            <person name="Grimwood J."/>
            <person name="Jenkins J."/>
            <person name="Shu S."/>
            <person name="Prochnik S."/>
            <person name="Xin M."/>
            <person name="Ma C."/>
            <person name="Schmutz J."/>
            <person name="Wing R.A."/>
            <person name="Mitchell-Olds T."/>
            <person name="Schumaker K.S."/>
            <person name="Wang X."/>
        </authorList>
    </citation>
    <scope>NUCLEOTIDE SEQUENCE [LARGE SCALE GENOMIC DNA]</scope>
</reference>
<dbReference type="STRING" id="72664.V4MYI3"/>
<dbReference type="InterPro" id="IPR007527">
    <property type="entry name" value="Znf_SWIM"/>
</dbReference>
<keyword evidence="1" id="KW-0479">Metal-binding</keyword>